<dbReference type="EMBL" id="QUBR01000002">
    <property type="protein sequence ID" value="REK70787.1"/>
    <property type="molecule type" value="Genomic_DNA"/>
</dbReference>
<organism evidence="2 3">
    <name type="scientific">Aeromicrobium endophyticum</name>
    <dbReference type="NCBI Taxonomy" id="2292704"/>
    <lineage>
        <taxon>Bacteria</taxon>
        <taxon>Bacillati</taxon>
        <taxon>Actinomycetota</taxon>
        <taxon>Actinomycetes</taxon>
        <taxon>Propionibacteriales</taxon>
        <taxon>Nocardioidaceae</taxon>
        <taxon>Aeromicrobium</taxon>
    </lineage>
</organism>
<evidence type="ECO:0008006" key="4">
    <source>
        <dbReference type="Google" id="ProtNLM"/>
    </source>
</evidence>
<dbReference type="Proteomes" id="UP000265581">
    <property type="component" value="Unassembled WGS sequence"/>
</dbReference>
<reference evidence="2 3" key="1">
    <citation type="submission" date="2018-08" db="EMBL/GenBank/DDBJ databases">
        <title>Aeromicrobium sp. M2KJ-4, whole genome shotgun sequence.</title>
        <authorList>
            <person name="Tuo L."/>
        </authorList>
    </citation>
    <scope>NUCLEOTIDE SEQUENCE [LARGE SCALE GENOMIC DNA]</scope>
    <source>
        <strain evidence="2 3">M2KJ-4</strain>
    </source>
</reference>
<feature type="region of interest" description="Disordered" evidence="1">
    <location>
        <begin position="24"/>
        <end position="74"/>
    </location>
</feature>
<accession>A0A371P4C0</accession>
<proteinExistence type="predicted"/>
<evidence type="ECO:0000256" key="1">
    <source>
        <dbReference type="SAM" id="MobiDB-lite"/>
    </source>
</evidence>
<sequence length="180" mass="18271">MVVGLLVIAGVAASLLLGHGGSTPKDDVRVAVPSTEPPEYSATDDLGLADQDVDRPATAPARPGTTFPGAGVPDLKGLRGEGGILGLPREKVVLTMTSAAPIAYVGYIVPTSLDHSTGTVTSPGTSWSLTTTAYGPPDYAQLFSLAGPAGVPVTCTITVNGRVTETRTTSGPHDQLFCQG</sequence>
<protein>
    <recommendedName>
        <fullName evidence="4">MmpS family membrane protein</fullName>
    </recommendedName>
</protein>
<name>A0A371P4C0_9ACTN</name>
<gene>
    <name evidence="2" type="ORF">DX116_16985</name>
</gene>
<dbReference type="AlphaFoldDB" id="A0A371P4C0"/>
<evidence type="ECO:0000313" key="3">
    <source>
        <dbReference type="Proteomes" id="UP000265581"/>
    </source>
</evidence>
<comment type="caution">
    <text evidence="2">The sequence shown here is derived from an EMBL/GenBank/DDBJ whole genome shotgun (WGS) entry which is preliminary data.</text>
</comment>
<dbReference type="Gene3D" id="2.60.40.2880">
    <property type="entry name" value="MmpS1-5, C-terminal soluble domain"/>
    <property type="match status" value="1"/>
</dbReference>
<keyword evidence="3" id="KW-1185">Reference proteome</keyword>
<evidence type="ECO:0000313" key="2">
    <source>
        <dbReference type="EMBL" id="REK70787.1"/>
    </source>
</evidence>
<dbReference type="InterPro" id="IPR038468">
    <property type="entry name" value="MmpS_C"/>
</dbReference>